<name>A0ABY4SBS8_AQUTE</name>
<dbReference type="Pfam" id="PF13505">
    <property type="entry name" value="OMP_b-brl"/>
    <property type="match status" value="1"/>
</dbReference>
<evidence type="ECO:0000256" key="2">
    <source>
        <dbReference type="ARBA" id="ARBA00022729"/>
    </source>
</evidence>
<feature type="domain" description="Outer membrane protein beta-barrel" evidence="4">
    <location>
        <begin position="13"/>
        <end position="177"/>
    </location>
</feature>
<dbReference type="InterPro" id="IPR011250">
    <property type="entry name" value="OMP/PagP_B-barrel"/>
</dbReference>
<accession>A0ABY4SBS8</accession>
<reference evidence="5" key="1">
    <citation type="submission" date="2022-05" db="EMBL/GenBank/DDBJ databases">
        <title>An RpoN-dependent PEP-CTERM gene is involved in floc formation of an Aquincola tertiaricarbonis strain.</title>
        <authorList>
            <person name="Qiu D."/>
            <person name="Xia M."/>
        </authorList>
    </citation>
    <scope>NUCLEOTIDE SEQUENCE</scope>
    <source>
        <strain evidence="5">RN12</strain>
    </source>
</reference>
<comment type="subcellular location">
    <subcellularLocation>
        <location evidence="1">Cell outer membrane</location>
    </subcellularLocation>
</comment>
<feature type="chain" id="PRO_5046958114" evidence="3">
    <location>
        <begin position="27"/>
        <end position="177"/>
    </location>
</feature>
<evidence type="ECO:0000259" key="4">
    <source>
        <dbReference type="Pfam" id="PF13505"/>
    </source>
</evidence>
<evidence type="ECO:0000313" key="5">
    <source>
        <dbReference type="EMBL" id="URI09542.1"/>
    </source>
</evidence>
<evidence type="ECO:0000256" key="1">
    <source>
        <dbReference type="ARBA" id="ARBA00004442"/>
    </source>
</evidence>
<keyword evidence="2 3" id="KW-0732">Signal</keyword>
<proteinExistence type="predicted"/>
<sequence>MTNSKNRTRVAIAAALLAASAVPAMAEGLYVGGSIAKPDWRGDNINGVSGDSSGTGLKLYGGYQFNPNFALEGSAFRLGKLSGNGGDAKADGVALDAVGMLPFATDWTALAKLGVASVKTRAGGDSDRSTIPKFGLGVQYNLSKTMAIRGEWERYRLDAFDQKSNTDQYSIGLNVSF</sequence>
<dbReference type="SUPFAM" id="SSF56925">
    <property type="entry name" value="OMPA-like"/>
    <property type="match status" value="1"/>
</dbReference>
<dbReference type="Gene3D" id="2.40.160.20">
    <property type="match status" value="1"/>
</dbReference>
<feature type="signal peptide" evidence="3">
    <location>
        <begin position="1"/>
        <end position="26"/>
    </location>
</feature>
<protein>
    <submittedName>
        <fullName evidence="5">Porin family protein</fullName>
    </submittedName>
</protein>
<dbReference type="RefSeq" id="WP_250197768.1">
    <property type="nucleotide sequence ID" value="NZ_CP097636.1"/>
</dbReference>
<dbReference type="InterPro" id="IPR027385">
    <property type="entry name" value="Beta-barrel_OMP"/>
</dbReference>
<dbReference type="EMBL" id="CP097636">
    <property type="protein sequence ID" value="URI09542.1"/>
    <property type="molecule type" value="Genomic_DNA"/>
</dbReference>
<evidence type="ECO:0000313" key="6">
    <source>
        <dbReference type="Proteomes" id="UP001056201"/>
    </source>
</evidence>
<evidence type="ECO:0000256" key="3">
    <source>
        <dbReference type="SAM" id="SignalP"/>
    </source>
</evidence>
<organism evidence="5 6">
    <name type="scientific">Aquincola tertiaricarbonis</name>
    <dbReference type="NCBI Taxonomy" id="391953"/>
    <lineage>
        <taxon>Bacteria</taxon>
        <taxon>Pseudomonadati</taxon>
        <taxon>Pseudomonadota</taxon>
        <taxon>Betaproteobacteria</taxon>
        <taxon>Burkholderiales</taxon>
        <taxon>Sphaerotilaceae</taxon>
        <taxon>Aquincola</taxon>
    </lineage>
</organism>
<gene>
    <name evidence="5" type="ORF">MW290_28720</name>
</gene>
<dbReference type="Proteomes" id="UP001056201">
    <property type="component" value="Chromosome 2"/>
</dbReference>
<keyword evidence="6" id="KW-1185">Reference proteome</keyword>